<keyword evidence="2" id="KW-0735">Signal-anchor</keyword>
<keyword evidence="2" id="KW-0328">Glycosyltransferase</keyword>
<feature type="domain" description="Nucleotide-diphospho-sugar transferase" evidence="3">
    <location>
        <begin position="84"/>
        <end position="280"/>
    </location>
</feature>
<dbReference type="InterPro" id="IPR044821">
    <property type="entry name" value="At1g28695/At4g15970-like"/>
</dbReference>
<dbReference type="EMBL" id="GCKF01034542">
    <property type="protein sequence ID" value="JAG97207.1"/>
    <property type="molecule type" value="Transcribed_RNA"/>
</dbReference>
<comment type="subcellular location">
    <subcellularLocation>
        <location evidence="2">Golgi apparatus membrane</location>
        <topology evidence="2">Single-pass type II membrane protein</topology>
    </subcellularLocation>
</comment>
<keyword evidence="2" id="KW-0812">Transmembrane</keyword>
<evidence type="ECO:0000256" key="1">
    <source>
        <dbReference type="ARBA" id="ARBA00007033"/>
    </source>
</evidence>
<keyword evidence="2" id="KW-0333">Golgi apparatus</keyword>
<dbReference type="InterPro" id="IPR005069">
    <property type="entry name" value="Nucl-diP-sugar_transferase"/>
</dbReference>
<sequence length="317" mass="36968">MAITYLAIVKNVQITFSPILLSPEKIPPNPPHSSVHDLKLSLSKTANPSKTVIITTLNGAWAQNNSMVDLFLQSFHIGNGTEPLLNNLLIVAVDEKALNRCQEIHPHCYMMKTDGVDFSSEKVFMTEDYLKMMWRRLRFFGQILEQGYNFVFSDADIMWFRDPFTMFSRKADIQIASDYYRGEPEDLHNSPNGGFMYVRSNKKTVHFFRFWYRSRKVYPGKNEQDVLNKLKFKEFKRRGLKVRFLDTKYFGGYCQRSQDLNLVHTMHANCCKGLKAKLIDLNNTLSDWEKYIRQEKLGKGKAVHWTSPQACRHSWGR</sequence>
<dbReference type="GO" id="GO:0071555">
    <property type="term" value="P:cell wall organization"/>
    <property type="evidence" value="ECO:0007669"/>
    <property type="project" value="UniProtKB-KW"/>
</dbReference>
<comment type="similarity">
    <text evidence="1 2">Belongs to the glycosyltransferase 77 family.</text>
</comment>
<dbReference type="GO" id="GO:0016757">
    <property type="term" value="F:glycosyltransferase activity"/>
    <property type="evidence" value="ECO:0007669"/>
    <property type="project" value="UniProtKB-KW"/>
</dbReference>
<dbReference type="GO" id="GO:0000139">
    <property type="term" value="C:Golgi membrane"/>
    <property type="evidence" value="ECO:0007669"/>
    <property type="project" value="UniProtKB-SubCell"/>
</dbReference>
<protein>
    <recommendedName>
        <fullName evidence="2">Glycosyltransferase</fullName>
        <ecNumber evidence="2">2.4.2.-</ecNumber>
    </recommendedName>
</protein>
<dbReference type="PANTHER" id="PTHR46038">
    <property type="entry name" value="EXPRESSED PROTEIN-RELATED"/>
    <property type="match status" value="1"/>
</dbReference>
<organism evidence="4">
    <name type="scientific">Araucaria cunninghamii</name>
    <name type="common">Hoop pine</name>
    <name type="synonym">Moreton Bay pine</name>
    <dbReference type="NCBI Taxonomy" id="56994"/>
    <lineage>
        <taxon>Eukaryota</taxon>
        <taxon>Viridiplantae</taxon>
        <taxon>Streptophyta</taxon>
        <taxon>Embryophyta</taxon>
        <taxon>Tracheophyta</taxon>
        <taxon>Spermatophyta</taxon>
        <taxon>Pinopsida</taxon>
        <taxon>Pinidae</taxon>
        <taxon>Conifers II</taxon>
        <taxon>Araucariales</taxon>
        <taxon>Araucariaceae</taxon>
        <taxon>Araucaria</taxon>
    </lineage>
</organism>
<keyword evidence="2" id="KW-0808">Transferase</keyword>
<dbReference type="SUPFAM" id="SSF53448">
    <property type="entry name" value="Nucleotide-diphospho-sugar transferases"/>
    <property type="match status" value="1"/>
</dbReference>
<dbReference type="EC" id="2.4.2.-" evidence="2"/>
<dbReference type="Pfam" id="PF03407">
    <property type="entry name" value="Nucleotid_trans"/>
    <property type="match status" value="1"/>
</dbReference>
<dbReference type="AlphaFoldDB" id="A0A0D6R051"/>
<evidence type="ECO:0000313" key="4">
    <source>
        <dbReference type="EMBL" id="JAG97207.1"/>
    </source>
</evidence>
<dbReference type="PANTHER" id="PTHR46038:SF38">
    <property type="entry name" value="GLYCOSYLTRANSFERASE-RELATED"/>
    <property type="match status" value="1"/>
</dbReference>
<proteinExistence type="inferred from homology"/>
<keyword evidence="2" id="KW-0961">Cell wall biogenesis/degradation</keyword>
<evidence type="ECO:0000259" key="3">
    <source>
        <dbReference type="Pfam" id="PF03407"/>
    </source>
</evidence>
<evidence type="ECO:0000256" key="2">
    <source>
        <dbReference type="RuleBase" id="RU363055"/>
    </source>
</evidence>
<dbReference type="InterPro" id="IPR029044">
    <property type="entry name" value="Nucleotide-diphossugar_trans"/>
</dbReference>
<reference evidence="4" key="1">
    <citation type="submission" date="2015-03" db="EMBL/GenBank/DDBJ databases">
        <title>A transcriptome of Araucaria cunninghamii, an australian fine timber species.</title>
        <authorList>
            <person name="Jing Yi C.J.Y."/>
            <person name="Yin San L.Y.S."/>
            <person name="Abdul Karim S.S."/>
            <person name="Wan Azmi N.N."/>
            <person name="Hercus R.R."/>
            <person name="Croft L.L."/>
        </authorList>
    </citation>
    <scope>NUCLEOTIDE SEQUENCE</scope>
    <source>
        <strain evidence="4">MI0301</strain>
        <tissue evidence="4">Leaf</tissue>
    </source>
</reference>
<accession>A0A0D6R051</accession>
<name>A0A0D6R051_ARACU</name>